<dbReference type="InParanoid" id="A7E9N9"/>
<keyword evidence="2" id="KW-1185">Reference proteome</keyword>
<evidence type="ECO:0000313" key="1">
    <source>
        <dbReference type="EMBL" id="EDN97091.1"/>
    </source>
</evidence>
<name>A7E9N9_SCLS1</name>
<evidence type="ECO:0000313" key="2">
    <source>
        <dbReference type="Proteomes" id="UP000001312"/>
    </source>
</evidence>
<proteinExistence type="predicted"/>
<dbReference type="HOGENOM" id="CLU_2575287_0_0_1"/>
<organism evidence="1 2">
    <name type="scientific">Sclerotinia sclerotiorum (strain ATCC 18683 / 1980 / Ss-1)</name>
    <name type="common">White mold</name>
    <name type="synonym">Whetzelinia sclerotiorum</name>
    <dbReference type="NCBI Taxonomy" id="665079"/>
    <lineage>
        <taxon>Eukaryota</taxon>
        <taxon>Fungi</taxon>
        <taxon>Dikarya</taxon>
        <taxon>Ascomycota</taxon>
        <taxon>Pezizomycotina</taxon>
        <taxon>Leotiomycetes</taxon>
        <taxon>Helotiales</taxon>
        <taxon>Sclerotiniaceae</taxon>
        <taxon>Sclerotinia</taxon>
    </lineage>
</organism>
<accession>A7E9N9</accession>
<reference evidence="2" key="1">
    <citation type="journal article" date="2011" name="PLoS Genet.">
        <title>Genomic analysis of the necrotrophic fungal pathogens Sclerotinia sclerotiorum and Botrytis cinerea.</title>
        <authorList>
            <person name="Amselem J."/>
            <person name="Cuomo C.A."/>
            <person name="van Kan J.A."/>
            <person name="Viaud M."/>
            <person name="Benito E.P."/>
            <person name="Couloux A."/>
            <person name="Coutinho P.M."/>
            <person name="de Vries R.P."/>
            <person name="Dyer P.S."/>
            <person name="Fillinger S."/>
            <person name="Fournier E."/>
            <person name="Gout L."/>
            <person name="Hahn M."/>
            <person name="Kohn L."/>
            <person name="Lapalu N."/>
            <person name="Plummer K.M."/>
            <person name="Pradier J.M."/>
            <person name="Quevillon E."/>
            <person name="Sharon A."/>
            <person name="Simon A."/>
            <person name="ten Have A."/>
            <person name="Tudzynski B."/>
            <person name="Tudzynski P."/>
            <person name="Wincker P."/>
            <person name="Andrew M."/>
            <person name="Anthouard V."/>
            <person name="Beever R.E."/>
            <person name="Beffa R."/>
            <person name="Benoit I."/>
            <person name="Bouzid O."/>
            <person name="Brault B."/>
            <person name="Chen Z."/>
            <person name="Choquer M."/>
            <person name="Collemare J."/>
            <person name="Cotton P."/>
            <person name="Danchin E.G."/>
            <person name="Da Silva C."/>
            <person name="Gautier A."/>
            <person name="Giraud C."/>
            <person name="Giraud T."/>
            <person name="Gonzalez C."/>
            <person name="Grossetete S."/>
            <person name="Guldener U."/>
            <person name="Henrissat B."/>
            <person name="Howlett B.J."/>
            <person name="Kodira C."/>
            <person name="Kretschmer M."/>
            <person name="Lappartient A."/>
            <person name="Leroch M."/>
            <person name="Levis C."/>
            <person name="Mauceli E."/>
            <person name="Neuveglise C."/>
            <person name="Oeser B."/>
            <person name="Pearson M."/>
            <person name="Poulain J."/>
            <person name="Poussereau N."/>
            <person name="Quesneville H."/>
            <person name="Rascle C."/>
            <person name="Schumacher J."/>
            <person name="Segurens B."/>
            <person name="Sexton A."/>
            <person name="Silva E."/>
            <person name="Sirven C."/>
            <person name="Soanes D.M."/>
            <person name="Talbot N.J."/>
            <person name="Templeton M."/>
            <person name="Yandava C."/>
            <person name="Yarden O."/>
            <person name="Zeng Q."/>
            <person name="Rollins J.A."/>
            <person name="Lebrun M.H."/>
            <person name="Dickman M."/>
        </authorList>
    </citation>
    <scope>NUCLEOTIDE SEQUENCE [LARGE SCALE GENOMIC DNA]</scope>
    <source>
        <strain evidence="2">ATCC 18683 / 1980 / Ss-1</strain>
    </source>
</reference>
<dbReference type="RefSeq" id="XP_001597823.1">
    <property type="nucleotide sequence ID" value="XM_001597773.1"/>
</dbReference>
<protein>
    <submittedName>
        <fullName evidence="1">Uncharacterized protein</fullName>
    </submittedName>
</protein>
<dbReference type="AlphaFoldDB" id="A7E9N9"/>
<dbReference type="KEGG" id="ssl:SS1G_02019"/>
<gene>
    <name evidence="1" type="ORF">SS1G_02019</name>
</gene>
<dbReference type="EMBL" id="CH476622">
    <property type="protein sequence ID" value="EDN97091.1"/>
    <property type="molecule type" value="Genomic_DNA"/>
</dbReference>
<dbReference type="Proteomes" id="UP000001312">
    <property type="component" value="Unassembled WGS sequence"/>
</dbReference>
<dbReference type="GeneID" id="5493798"/>
<sequence length="81" mass="9397">MKEKKKRIQALRLQTCGGYINERKLEHRTMVHRKFLELSNLKTGRYGMVPAEGIEGRGTFMIFSAHIITVKADANCFKKDR</sequence>